<feature type="transmembrane region" description="Helical" evidence="7">
    <location>
        <begin position="105"/>
        <end position="124"/>
    </location>
</feature>
<gene>
    <name evidence="8" type="ORF">CVAR292_01221</name>
</gene>
<dbReference type="AlphaFoldDB" id="A0A0X2NK74"/>
<evidence type="ECO:0000256" key="2">
    <source>
        <dbReference type="ARBA" id="ARBA00006679"/>
    </source>
</evidence>
<accession>A0A0X2NK74</accession>
<protein>
    <submittedName>
        <fullName evidence="8">Predicted membrane protein</fullName>
    </submittedName>
</protein>
<evidence type="ECO:0000313" key="8">
    <source>
        <dbReference type="EMBL" id="CUU65886.1"/>
    </source>
</evidence>
<comment type="similarity">
    <text evidence="2">Belongs to the DoxX family.</text>
</comment>
<evidence type="ECO:0000256" key="1">
    <source>
        <dbReference type="ARBA" id="ARBA00004651"/>
    </source>
</evidence>
<organism evidence="8 9">
    <name type="scientific">Corynebacterium variabile</name>
    <dbReference type="NCBI Taxonomy" id="1727"/>
    <lineage>
        <taxon>Bacteria</taxon>
        <taxon>Bacillati</taxon>
        <taxon>Actinomycetota</taxon>
        <taxon>Actinomycetes</taxon>
        <taxon>Mycobacteriales</taxon>
        <taxon>Corynebacteriaceae</taxon>
        <taxon>Corynebacterium</taxon>
    </lineage>
</organism>
<dbReference type="Proteomes" id="UP000182498">
    <property type="component" value="Unassembled WGS sequence"/>
</dbReference>
<sequence>MNNPALRDTALFLLRLALGVIFIAHGWDKAFGTGIDATADQWGNLHIPQPILSAWVVSVVEMLGGAMLVLGLLTPAAAGVLALDMVAAFYFVHLDNGLFVSDGGWELVLVLCVACVTLVVFGSGRASLDRALSRFA</sequence>
<keyword evidence="6 7" id="KW-0472">Membrane</keyword>
<evidence type="ECO:0000256" key="3">
    <source>
        <dbReference type="ARBA" id="ARBA00022475"/>
    </source>
</evidence>
<dbReference type="GO" id="GO:0005886">
    <property type="term" value="C:plasma membrane"/>
    <property type="evidence" value="ECO:0007669"/>
    <property type="project" value="UniProtKB-SubCell"/>
</dbReference>
<evidence type="ECO:0000313" key="9">
    <source>
        <dbReference type="Proteomes" id="UP000182498"/>
    </source>
</evidence>
<dbReference type="OMA" id="AWFGGYG"/>
<dbReference type="Pfam" id="PF07681">
    <property type="entry name" value="DoxX"/>
    <property type="match status" value="1"/>
</dbReference>
<dbReference type="OrthoDB" id="1122432at2"/>
<dbReference type="RefSeq" id="WP_014010571.1">
    <property type="nucleotide sequence ID" value="NZ_FAUH01000007.1"/>
</dbReference>
<evidence type="ECO:0000256" key="6">
    <source>
        <dbReference type="ARBA" id="ARBA00023136"/>
    </source>
</evidence>
<name>A0A0X2NK74_9CORY</name>
<keyword evidence="4 7" id="KW-0812">Transmembrane</keyword>
<evidence type="ECO:0000256" key="4">
    <source>
        <dbReference type="ARBA" id="ARBA00022692"/>
    </source>
</evidence>
<dbReference type="EMBL" id="FAUH01000007">
    <property type="protein sequence ID" value="CUU65886.1"/>
    <property type="molecule type" value="Genomic_DNA"/>
</dbReference>
<evidence type="ECO:0000256" key="7">
    <source>
        <dbReference type="SAM" id="Phobius"/>
    </source>
</evidence>
<comment type="subcellular location">
    <subcellularLocation>
        <location evidence="1">Cell membrane</location>
        <topology evidence="1">Multi-pass membrane protein</topology>
    </subcellularLocation>
</comment>
<feature type="transmembrane region" description="Helical" evidence="7">
    <location>
        <begin position="76"/>
        <end position="93"/>
    </location>
</feature>
<evidence type="ECO:0000256" key="5">
    <source>
        <dbReference type="ARBA" id="ARBA00022989"/>
    </source>
</evidence>
<keyword evidence="5 7" id="KW-1133">Transmembrane helix</keyword>
<dbReference type="InterPro" id="IPR032808">
    <property type="entry name" value="DoxX"/>
</dbReference>
<dbReference type="PANTHER" id="PTHR33452:SF1">
    <property type="entry name" value="INNER MEMBRANE PROTEIN YPHA-RELATED"/>
    <property type="match status" value="1"/>
</dbReference>
<feature type="transmembrane region" description="Helical" evidence="7">
    <location>
        <begin position="50"/>
        <end position="69"/>
    </location>
</feature>
<dbReference type="PANTHER" id="PTHR33452">
    <property type="entry name" value="OXIDOREDUCTASE CATD-RELATED"/>
    <property type="match status" value="1"/>
</dbReference>
<proteinExistence type="inferred from homology"/>
<reference evidence="9" key="1">
    <citation type="submission" date="2015-11" db="EMBL/GenBank/DDBJ databases">
        <authorList>
            <person name="Dugat-Bony E."/>
        </authorList>
    </citation>
    <scope>NUCLEOTIDE SEQUENCE [LARGE SCALE GENOMIC DNA]</scope>
    <source>
        <strain evidence="9">Mu292</strain>
    </source>
</reference>
<keyword evidence="3" id="KW-1003">Cell membrane</keyword>
<dbReference type="InterPro" id="IPR051907">
    <property type="entry name" value="DoxX-like_oxidoreductase"/>
</dbReference>
<keyword evidence="9" id="KW-1185">Reference proteome</keyword>